<keyword evidence="1" id="KW-0472">Membrane</keyword>
<proteinExistence type="predicted"/>
<feature type="transmembrane region" description="Helical" evidence="1">
    <location>
        <begin position="21"/>
        <end position="47"/>
    </location>
</feature>
<gene>
    <name evidence="2" type="ORF">QQ91_0000290</name>
</gene>
<accession>A0ABD4SXR7</accession>
<dbReference type="EMBL" id="JTHE03000004">
    <property type="protein sequence ID" value="MCM1981273.1"/>
    <property type="molecule type" value="Genomic_DNA"/>
</dbReference>
<keyword evidence="3" id="KW-1185">Reference proteome</keyword>
<protein>
    <recommendedName>
        <fullName evidence="4">DUF4149 domain-containing protein</fullName>
    </recommendedName>
</protein>
<feature type="transmembrane region" description="Helical" evidence="1">
    <location>
        <begin position="67"/>
        <end position="89"/>
    </location>
</feature>
<dbReference type="AlphaFoldDB" id="A0ABD4SXR7"/>
<name>A0ABD4SXR7_9CYAN</name>
<comment type="caution">
    <text evidence="2">The sequence shown here is derived from an EMBL/GenBank/DDBJ whole genome shotgun (WGS) entry which is preliminary data.</text>
</comment>
<evidence type="ECO:0008006" key="4">
    <source>
        <dbReference type="Google" id="ProtNLM"/>
    </source>
</evidence>
<evidence type="ECO:0000256" key="1">
    <source>
        <dbReference type="SAM" id="Phobius"/>
    </source>
</evidence>
<reference evidence="2 3" key="1">
    <citation type="journal article" date="2015" name="Genome Announc.">
        <title>Draft Genome Sequence of Filamentous Marine Cyanobacterium Lyngbya confervoides Strain BDU141951.</title>
        <authorList>
            <person name="Chandrababunaidu M.M."/>
            <person name="Sen D."/>
            <person name="Tripathy S."/>
        </authorList>
    </citation>
    <scope>NUCLEOTIDE SEQUENCE [LARGE SCALE GENOMIC DNA]</scope>
    <source>
        <strain evidence="2 3">BDU141951</strain>
    </source>
</reference>
<feature type="transmembrane region" description="Helical" evidence="1">
    <location>
        <begin position="101"/>
        <end position="120"/>
    </location>
</feature>
<organism evidence="2 3">
    <name type="scientific">Lyngbya confervoides BDU141951</name>
    <dbReference type="NCBI Taxonomy" id="1574623"/>
    <lineage>
        <taxon>Bacteria</taxon>
        <taxon>Bacillati</taxon>
        <taxon>Cyanobacteriota</taxon>
        <taxon>Cyanophyceae</taxon>
        <taxon>Oscillatoriophycideae</taxon>
        <taxon>Oscillatoriales</taxon>
        <taxon>Microcoleaceae</taxon>
        <taxon>Lyngbya</taxon>
    </lineage>
</organism>
<dbReference type="Proteomes" id="UP000031561">
    <property type="component" value="Unassembled WGS sequence"/>
</dbReference>
<keyword evidence="1" id="KW-1133">Transmembrane helix</keyword>
<evidence type="ECO:0000313" key="2">
    <source>
        <dbReference type="EMBL" id="MCM1981273.1"/>
    </source>
</evidence>
<keyword evidence="1" id="KW-0812">Transmembrane</keyword>
<feature type="transmembrane region" description="Helical" evidence="1">
    <location>
        <begin position="146"/>
        <end position="164"/>
    </location>
</feature>
<dbReference type="RefSeq" id="WP_166278507.1">
    <property type="nucleotide sequence ID" value="NZ_JTHE03000004.1"/>
</dbReference>
<sequence length="179" mass="20005">MRSLFSFSIEAFDSTAYRRSLRWIYGLSLLLSLWFGASLLLDVIIMPTLSKAGMMTSADFISAGFNIFHQFNSVELVVGALMLSGGLVLIRQGQILHQGRFSLYCALLFTIPLVYFYYLVPEMAGLGLAVDLASEGQPTAMNAMHLLYWGLDLLKIACVVLYLSELWQSFQRSQPVSLL</sequence>
<evidence type="ECO:0000313" key="3">
    <source>
        <dbReference type="Proteomes" id="UP000031561"/>
    </source>
</evidence>